<comment type="caution">
    <text evidence="3">The sequence shown here is derived from an EMBL/GenBank/DDBJ whole genome shotgun (WGS) entry which is preliminary data.</text>
</comment>
<keyword evidence="1" id="KW-0472">Membrane</keyword>
<keyword evidence="1" id="KW-0812">Transmembrane</keyword>
<reference evidence="3" key="1">
    <citation type="submission" date="2021-03" db="EMBL/GenBank/DDBJ databases">
        <title>Plesiomonas shigelloides zfcc0051, isolated from zebrafish feces.</title>
        <authorList>
            <person name="Vanderhoek Z."/>
            <person name="Gaulke C."/>
        </authorList>
    </citation>
    <scope>NUCLEOTIDE SEQUENCE</scope>
    <source>
        <strain evidence="3">Zfcc0051</strain>
    </source>
</reference>
<evidence type="ECO:0000313" key="3">
    <source>
        <dbReference type="EMBL" id="MBO1107615.1"/>
    </source>
</evidence>
<sequence length="508" mass="58535">MKWGKRHISICVCIFIVLLSSLLLPSLLNERVAKDILIWKMDKLEIMALKRDQLIKHTMIQDIADLKFDCGKDDIETLRNLNLYNSQFRVQGIKLANGSGCSSLGPDLDIISRSRMQQSMYKLDNYNIGITSTAQSYGVHGEQVIFANINGNYVYWVLNGAWTYEQLQAPCKDCFYMEYHPKSLQYKALSFSTGNYSILMQPEEQQLSVAREYNGMIYKLYAGQELMDYTYAKIQSIVYLFIVIVLGLMGFFYAIIFNYQKSLSGLLHTGLKRREFVPFYQPVVDASTDKVVGFEALLRWQHKGDTICPGTFIDYAEKKGIILPITEQLMERVIDDLKNIPDTLWVSINVVPEQIENGSLYKMLAKNRWPYSNRLCFEITERIKVDDFETAAREIAKIKLFGYRFKLDDFGTGYGGFSYIQKLGVDEIKIDKMFVDTIGVDDLKRDVLDSIIAFSKESHMDVIAEGVETKTQLTYLLARGIHLIQGFIYAKPLSFEHLKVWLTEPRRH</sequence>
<dbReference type="PANTHER" id="PTHR33121">
    <property type="entry name" value="CYCLIC DI-GMP PHOSPHODIESTERASE PDEF"/>
    <property type="match status" value="1"/>
</dbReference>
<name>A0A8I1W7R3_PLESH</name>
<evidence type="ECO:0000259" key="2">
    <source>
        <dbReference type="PROSITE" id="PS50883"/>
    </source>
</evidence>
<dbReference type="SUPFAM" id="SSF141868">
    <property type="entry name" value="EAL domain-like"/>
    <property type="match status" value="1"/>
</dbReference>
<dbReference type="PROSITE" id="PS50883">
    <property type="entry name" value="EAL"/>
    <property type="match status" value="1"/>
</dbReference>
<keyword evidence="1" id="KW-1133">Transmembrane helix</keyword>
<protein>
    <submittedName>
        <fullName evidence="3">EAL domain-containing protein</fullName>
    </submittedName>
</protein>
<accession>A0A8I1W7R3</accession>
<dbReference type="AlphaFoldDB" id="A0A8I1W7R3"/>
<dbReference type="InterPro" id="IPR050706">
    <property type="entry name" value="Cyclic-di-GMP_PDE-like"/>
</dbReference>
<dbReference type="CDD" id="cd01948">
    <property type="entry name" value="EAL"/>
    <property type="match status" value="1"/>
</dbReference>
<feature type="domain" description="EAL" evidence="2">
    <location>
        <begin position="260"/>
        <end position="506"/>
    </location>
</feature>
<dbReference type="Proteomes" id="UP000664658">
    <property type="component" value="Unassembled WGS sequence"/>
</dbReference>
<dbReference type="Gene3D" id="3.20.20.450">
    <property type="entry name" value="EAL domain"/>
    <property type="match status" value="1"/>
</dbReference>
<proteinExistence type="predicted"/>
<dbReference type="SMART" id="SM00052">
    <property type="entry name" value="EAL"/>
    <property type="match status" value="1"/>
</dbReference>
<evidence type="ECO:0000256" key="1">
    <source>
        <dbReference type="SAM" id="Phobius"/>
    </source>
</evidence>
<evidence type="ECO:0000313" key="4">
    <source>
        <dbReference type="Proteomes" id="UP000664658"/>
    </source>
</evidence>
<dbReference type="PANTHER" id="PTHR33121:SF56">
    <property type="entry name" value="SIGNALLING PROTEIN WITH EAL AND C2 DOMAINS"/>
    <property type="match status" value="1"/>
</dbReference>
<organism evidence="3 4">
    <name type="scientific">Plesiomonas shigelloides</name>
    <name type="common">Aeromonas shigelloides</name>
    <dbReference type="NCBI Taxonomy" id="703"/>
    <lineage>
        <taxon>Bacteria</taxon>
        <taxon>Pseudomonadati</taxon>
        <taxon>Pseudomonadota</taxon>
        <taxon>Gammaproteobacteria</taxon>
        <taxon>Enterobacterales</taxon>
        <taxon>Enterobacteriaceae</taxon>
        <taxon>Plesiomonas</taxon>
    </lineage>
</organism>
<dbReference type="EMBL" id="JAFNAA010000004">
    <property type="protein sequence ID" value="MBO1107615.1"/>
    <property type="molecule type" value="Genomic_DNA"/>
</dbReference>
<dbReference type="GO" id="GO:0071111">
    <property type="term" value="F:cyclic-guanylate-specific phosphodiesterase activity"/>
    <property type="evidence" value="ECO:0007669"/>
    <property type="project" value="InterPro"/>
</dbReference>
<feature type="transmembrane region" description="Helical" evidence="1">
    <location>
        <begin position="237"/>
        <end position="259"/>
    </location>
</feature>
<dbReference type="InterPro" id="IPR035919">
    <property type="entry name" value="EAL_sf"/>
</dbReference>
<dbReference type="Pfam" id="PF00563">
    <property type="entry name" value="EAL"/>
    <property type="match status" value="1"/>
</dbReference>
<dbReference type="InterPro" id="IPR001633">
    <property type="entry name" value="EAL_dom"/>
</dbReference>
<gene>
    <name evidence="3" type="ORF">J2R62_05130</name>
</gene>
<dbReference type="RefSeq" id="WP_207541761.1">
    <property type="nucleotide sequence ID" value="NZ_JAFNAA010000004.1"/>
</dbReference>